<feature type="compositionally biased region" description="Low complexity" evidence="1">
    <location>
        <begin position="303"/>
        <end position="328"/>
    </location>
</feature>
<gene>
    <name evidence="2" type="ORF">CcaverHIS019_0603020</name>
</gene>
<dbReference type="GeneID" id="85497713"/>
<dbReference type="AlphaFoldDB" id="A0AA48QXZ5"/>
<evidence type="ECO:0008006" key="4">
    <source>
        <dbReference type="Google" id="ProtNLM"/>
    </source>
</evidence>
<feature type="region of interest" description="Disordered" evidence="1">
    <location>
        <begin position="248"/>
        <end position="268"/>
    </location>
</feature>
<proteinExistence type="predicted"/>
<feature type="compositionally biased region" description="Polar residues" evidence="1">
    <location>
        <begin position="329"/>
        <end position="343"/>
    </location>
</feature>
<evidence type="ECO:0000313" key="3">
    <source>
        <dbReference type="Proteomes" id="UP001233271"/>
    </source>
</evidence>
<feature type="region of interest" description="Disordered" evidence="1">
    <location>
        <begin position="513"/>
        <end position="591"/>
    </location>
</feature>
<accession>A0AA48QXZ5</accession>
<feature type="region of interest" description="Disordered" evidence="1">
    <location>
        <begin position="303"/>
        <end position="352"/>
    </location>
</feature>
<feature type="compositionally biased region" description="Low complexity" evidence="1">
    <location>
        <begin position="17"/>
        <end position="72"/>
    </location>
</feature>
<evidence type="ECO:0000256" key="1">
    <source>
        <dbReference type="SAM" id="MobiDB-lite"/>
    </source>
</evidence>
<organism evidence="2 3">
    <name type="scientific">Cutaneotrichosporon cavernicola</name>
    <dbReference type="NCBI Taxonomy" id="279322"/>
    <lineage>
        <taxon>Eukaryota</taxon>
        <taxon>Fungi</taxon>
        <taxon>Dikarya</taxon>
        <taxon>Basidiomycota</taxon>
        <taxon>Agaricomycotina</taxon>
        <taxon>Tremellomycetes</taxon>
        <taxon>Trichosporonales</taxon>
        <taxon>Trichosporonaceae</taxon>
        <taxon>Cutaneotrichosporon</taxon>
    </lineage>
</organism>
<feature type="region of interest" description="Disordered" evidence="1">
    <location>
        <begin position="762"/>
        <end position="787"/>
    </location>
</feature>
<feature type="region of interest" description="Disordered" evidence="1">
    <location>
        <begin position="663"/>
        <end position="686"/>
    </location>
</feature>
<protein>
    <recommendedName>
        <fullName evidence="4">F-box domain-containing protein</fullName>
    </recommendedName>
</protein>
<feature type="region of interest" description="Disordered" evidence="1">
    <location>
        <begin position="1"/>
        <end position="72"/>
    </location>
</feature>
<keyword evidence="3" id="KW-1185">Reference proteome</keyword>
<evidence type="ECO:0000313" key="2">
    <source>
        <dbReference type="EMBL" id="BEI93843.1"/>
    </source>
</evidence>
<feature type="compositionally biased region" description="Basic and acidic residues" evidence="1">
    <location>
        <begin position="530"/>
        <end position="547"/>
    </location>
</feature>
<sequence length="805" mass="88412">MNSTGREDSLAVEQDLATATHSVSLSHSSLSPSSAATSPPSLSSSPSLASPSSDSVECSSSSSSSSPDYSVAVSPFTDLPPELVDAILDHVPPEDQQRAALAIRLVLPHHPVSNAHLWNHLVVHQPRQLVPLYYKLKEEGKREGGSTGVVKTFALEAWRGDADVLNNLLRWLPELRTLMLNVGTNFVPEHLQDLFQTPRKSIERMEMRFRPYVEQASYYQFLKGSYFDTAIETLREWPETPSFTHLSLVQDLPPRGTEPPTRNSSEVSLIDDIKSLGWQSRFPSRLPSRLASAVGTAAPSAAASTIGSTPASTLGSAASSTGPSPSSSDNESVSDESTPPTSVDDNDSPACKEYTRKGPFPFFSERMQKYRPKTFAQPIVFFDIKCIARFGASPVAKHITHFRLHVPSRDIASVLIPVQTRIFPSLSYLDISTTNVRLDAVLCTLLRSHERLEHLVLDRVNLFGFKARESGAPLCKELGVMCVSAGLARGKERERQILAWDAAERARAAEHAAAVRRTIHDSDAEDEETRAERRAEREAQAARDEMQRQIALARSRRGHRSAGQAPFSLRDRPSRRGGSTTVPAADLPPSDRAYFVLPPLPTLKSVSIGGETPNLSRFKASGWEDEFHAGWRGGLSTLHGWAVHVAEKYERALRKADEWREVQARKSASNAKGKGKAKPAPKTTAKPPALDVRLYRFATPDEPLPDFDATDPTVGLVELHPETPREYLDAYKQAIADAELYTHTQAVRPPCVLCTVPDCEGPRRRGADGERIDGRGGMDRDHRPGCGHEVGRAAWGWEGVEARGK</sequence>
<dbReference type="KEGG" id="ccac:CcaHIS019_0603020"/>
<dbReference type="Proteomes" id="UP001233271">
    <property type="component" value="Chromosome 6"/>
</dbReference>
<name>A0AA48QXZ5_9TREE</name>
<dbReference type="EMBL" id="AP028217">
    <property type="protein sequence ID" value="BEI93843.1"/>
    <property type="molecule type" value="Genomic_DNA"/>
</dbReference>
<dbReference type="RefSeq" id="XP_060459108.1">
    <property type="nucleotide sequence ID" value="XM_060602745.1"/>
</dbReference>
<reference evidence="2" key="1">
    <citation type="journal article" date="2023" name="BMC Genomics">
        <title>Chromosome-level genome assemblies of Cutaneotrichosporon spp. (Trichosporonales, Basidiomycota) reveal imbalanced evolution between nucleotide sequences and chromosome synteny.</title>
        <authorList>
            <person name="Kobayashi Y."/>
            <person name="Kayamori A."/>
            <person name="Aoki K."/>
            <person name="Shiwa Y."/>
            <person name="Matsutani M."/>
            <person name="Fujita N."/>
            <person name="Sugita T."/>
            <person name="Iwasaki W."/>
            <person name="Tanaka N."/>
            <person name="Takashima M."/>
        </authorList>
    </citation>
    <scope>NUCLEOTIDE SEQUENCE</scope>
    <source>
        <strain evidence="2">HIS019</strain>
    </source>
</reference>